<keyword evidence="3" id="KW-1185">Reference proteome</keyword>
<gene>
    <name evidence="2" type="ORF">GUJ93_ZPchr0012g19983</name>
</gene>
<evidence type="ECO:0000313" key="3">
    <source>
        <dbReference type="Proteomes" id="UP000729402"/>
    </source>
</evidence>
<dbReference type="AlphaFoldDB" id="A0A8J5WMP7"/>
<comment type="caution">
    <text evidence="2">The sequence shown here is derived from an EMBL/GenBank/DDBJ whole genome shotgun (WGS) entry which is preliminary data.</text>
</comment>
<sequence length="141" mass="15243">MVASASSAHLPPPGGRLRASRWLPTPRFSSSPPLSLAPASPPLPPPASSPSPPPRLSASAASPPLPPIRRLPASLPLPPPLRLSSRLLLLWRWDRWRRVKYVGDEEEQNGLQMTGLNLMDKTLAVQGARIAFSIWDVAVLS</sequence>
<organism evidence="2 3">
    <name type="scientific">Zizania palustris</name>
    <name type="common">Northern wild rice</name>
    <dbReference type="NCBI Taxonomy" id="103762"/>
    <lineage>
        <taxon>Eukaryota</taxon>
        <taxon>Viridiplantae</taxon>
        <taxon>Streptophyta</taxon>
        <taxon>Embryophyta</taxon>
        <taxon>Tracheophyta</taxon>
        <taxon>Spermatophyta</taxon>
        <taxon>Magnoliopsida</taxon>
        <taxon>Liliopsida</taxon>
        <taxon>Poales</taxon>
        <taxon>Poaceae</taxon>
        <taxon>BOP clade</taxon>
        <taxon>Oryzoideae</taxon>
        <taxon>Oryzeae</taxon>
        <taxon>Zizaniinae</taxon>
        <taxon>Zizania</taxon>
    </lineage>
</organism>
<name>A0A8J5WMP7_ZIZPA</name>
<evidence type="ECO:0000256" key="1">
    <source>
        <dbReference type="SAM" id="MobiDB-lite"/>
    </source>
</evidence>
<feature type="compositionally biased region" description="Pro residues" evidence="1">
    <location>
        <begin position="63"/>
        <end position="73"/>
    </location>
</feature>
<protein>
    <submittedName>
        <fullName evidence="2">Uncharacterized protein</fullName>
    </submittedName>
</protein>
<dbReference type="EMBL" id="JAAALK010000080">
    <property type="protein sequence ID" value="KAG8091702.1"/>
    <property type="molecule type" value="Genomic_DNA"/>
</dbReference>
<feature type="compositionally biased region" description="Pro residues" evidence="1">
    <location>
        <begin position="39"/>
        <end position="55"/>
    </location>
</feature>
<feature type="region of interest" description="Disordered" evidence="1">
    <location>
        <begin position="1"/>
        <end position="73"/>
    </location>
</feature>
<proteinExistence type="predicted"/>
<evidence type="ECO:0000313" key="2">
    <source>
        <dbReference type="EMBL" id="KAG8091702.1"/>
    </source>
</evidence>
<feature type="compositionally biased region" description="Low complexity" evidence="1">
    <location>
        <begin position="29"/>
        <end position="38"/>
    </location>
</feature>
<accession>A0A8J5WMP7</accession>
<reference evidence="2" key="1">
    <citation type="journal article" date="2021" name="bioRxiv">
        <title>Whole Genome Assembly and Annotation of Northern Wild Rice, Zizania palustris L., Supports a Whole Genome Duplication in the Zizania Genus.</title>
        <authorList>
            <person name="Haas M."/>
            <person name="Kono T."/>
            <person name="Macchietto M."/>
            <person name="Millas R."/>
            <person name="McGilp L."/>
            <person name="Shao M."/>
            <person name="Duquette J."/>
            <person name="Hirsch C.N."/>
            <person name="Kimball J."/>
        </authorList>
    </citation>
    <scope>NUCLEOTIDE SEQUENCE</scope>
    <source>
        <tissue evidence="2">Fresh leaf tissue</tissue>
    </source>
</reference>
<dbReference type="OrthoDB" id="6585768at2759"/>
<dbReference type="Proteomes" id="UP000729402">
    <property type="component" value="Unassembled WGS sequence"/>
</dbReference>
<reference evidence="2" key="2">
    <citation type="submission" date="2021-02" db="EMBL/GenBank/DDBJ databases">
        <authorList>
            <person name="Kimball J.A."/>
            <person name="Haas M.W."/>
            <person name="Macchietto M."/>
            <person name="Kono T."/>
            <person name="Duquette J."/>
            <person name="Shao M."/>
        </authorList>
    </citation>
    <scope>NUCLEOTIDE SEQUENCE</scope>
    <source>
        <tissue evidence="2">Fresh leaf tissue</tissue>
    </source>
</reference>